<evidence type="ECO:0000313" key="1">
    <source>
        <dbReference type="EMBL" id="RRT81550.1"/>
    </source>
</evidence>
<name>A0A427AZ83_ENSVE</name>
<evidence type="ECO:0000313" key="2">
    <source>
        <dbReference type="Proteomes" id="UP000287651"/>
    </source>
</evidence>
<sequence length="330" mass="36471">MIRGTLKLVFLDDWAPWFRGFWSRQRRKILISLGVLGSGYLVYKLYESHSRRLSELERQHDGARRAHFENIQRISNTTTLPYAMHYLRSRISEDLDLSHLTDKLMQGKGQSSAFSSKEKLELWDRLKILTINTVFSISQQQSAHCLQTAARCCHLAGFFKSAVSHCCSAAIAVAPAAVAAALISPCSCSRRCCCPASPSALLSHCCCPLLVEPSASVDAPSAACSRVVLCRSRCFCCLLPPLFPVAIVVALFLPPAPATFLAVANPTVATSLNFFIFLRWPYPSPLLSVAQSRLILLLHPLAAAALYLPCRSQPRPPLRSPSPWLRPPLQ</sequence>
<evidence type="ECO:0008006" key="3">
    <source>
        <dbReference type="Google" id="ProtNLM"/>
    </source>
</evidence>
<dbReference type="GO" id="GO:0030674">
    <property type="term" value="F:protein-macromolecule adaptor activity"/>
    <property type="evidence" value="ECO:0007669"/>
    <property type="project" value="TreeGrafter"/>
</dbReference>
<proteinExistence type="predicted"/>
<dbReference type="InterPro" id="IPR006966">
    <property type="entry name" value="Peroxin-3"/>
</dbReference>
<dbReference type="PANTHER" id="PTHR28080">
    <property type="entry name" value="PEROXISOMAL BIOGENESIS FACTOR 3"/>
    <property type="match status" value="1"/>
</dbReference>
<dbReference type="PANTHER" id="PTHR28080:SF1">
    <property type="entry name" value="PEROXISOMAL BIOGENESIS FACTOR 3"/>
    <property type="match status" value="1"/>
</dbReference>
<dbReference type="AlphaFoldDB" id="A0A427AZ83"/>
<dbReference type="Proteomes" id="UP000287651">
    <property type="component" value="Unassembled WGS sequence"/>
</dbReference>
<dbReference type="EMBL" id="AMZH03000885">
    <property type="protein sequence ID" value="RRT81550.1"/>
    <property type="molecule type" value="Genomic_DNA"/>
</dbReference>
<reference evidence="1 2" key="1">
    <citation type="journal article" date="2014" name="Agronomy (Basel)">
        <title>A Draft Genome Sequence for Ensete ventricosum, the Drought-Tolerant Tree Against Hunger.</title>
        <authorList>
            <person name="Harrison J."/>
            <person name="Moore K.A."/>
            <person name="Paszkiewicz K."/>
            <person name="Jones T."/>
            <person name="Grant M."/>
            <person name="Ambacheew D."/>
            <person name="Muzemil S."/>
            <person name="Studholme D.J."/>
        </authorList>
    </citation>
    <scope>NUCLEOTIDE SEQUENCE [LARGE SCALE GENOMIC DNA]</scope>
</reference>
<protein>
    <recommendedName>
        <fullName evidence="3">Peroxin-3</fullName>
    </recommendedName>
</protein>
<accession>A0A427AZ83</accession>
<dbReference type="GO" id="GO:0005778">
    <property type="term" value="C:peroxisomal membrane"/>
    <property type="evidence" value="ECO:0007669"/>
    <property type="project" value="InterPro"/>
</dbReference>
<organism evidence="1 2">
    <name type="scientific">Ensete ventricosum</name>
    <name type="common">Abyssinian banana</name>
    <name type="synonym">Musa ensete</name>
    <dbReference type="NCBI Taxonomy" id="4639"/>
    <lineage>
        <taxon>Eukaryota</taxon>
        <taxon>Viridiplantae</taxon>
        <taxon>Streptophyta</taxon>
        <taxon>Embryophyta</taxon>
        <taxon>Tracheophyta</taxon>
        <taxon>Spermatophyta</taxon>
        <taxon>Magnoliopsida</taxon>
        <taxon>Liliopsida</taxon>
        <taxon>Zingiberales</taxon>
        <taxon>Musaceae</taxon>
        <taxon>Ensete</taxon>
    </lineage>
</organism>
<gene>
    <name evidence="1" type="ORF">B296_00010848</name>
</gene>
<dbReference type="GO" id="GO:0045046">
    <property type="term" value="P:protein import into peroxisome membrane"/>
    <property type="evidence" value="ECO:0007669"/>
    <property type="project" value="TreeGrafter"/>
</dbReference>
<comment type="caution">
    <text evidence="1">The sequence shown here is derived from an EMBL/GenBank/DDBJ whole genome shotgun (WGS) entry which is preliminary data.</text>
</comment>